<keyword evidence="4" id="KW-1185">Reference proteome</keyword>
<sequence length="269" mass="31120">LSVSGGGQCEKLSSENGFHLEKFGSTRPRSTAFNEFVNCKNRDFFTGNATRATALEYDAQDSKQKLLRQLKGVKDSGLREKLHLHERYVKCLRKFQRVHHVTKQKTAVADKKERYLKIAKSSGDDTRFIVHLIKEAIGYVQKQYDETDKVHSENMAIQRELKWTTQTLHRVFSPIDEVLFEEVDDRRGECAYKLFGRLHTNCMNSMETIEQNGVISRLNVELVDLIEVGKQHQFAQQLHRIRKDLEIVSKDSEDLVHASFVGYAQELYV</sequence>
<dbReference type="AlphaFoldDB" id="A0A2G9US72"/>
<name>A0A2G9US72_TELCI</name>
<dbReference type="Proteomes" id="UP000230423">
    <property type="component" value="Unassembled WGS sequence"/>
</dbReference>
<gene>
    <name evidence="3" type="ORF">TELCIR_05049</name>
</gene>
<evidence type="ECO:0000313" key="3">
    <source>
        <dbReference type="EMBL" id="PIO72996.1"/>
    </source>
</evidence>
<dbReference type="OrthoDB" id="10266736at2759"/>
<dbReference type="InterPro" id="IPR008530">
    <property type="entry name" value="CCDC22"/>
</dbReference>
<evidence type="ECO:0000256" key="1">
    <source>
        <dbReference type="ARBA" id="ARBA00017553"/>
    </source>
</evidence>
<dbReference type="EMBL" id="KZ345549">
    <property type="protein sequence ID" value="PIO72996.1"/>
    <property type="molecule type" value="Genomic_DNA"/>
</dbReference>
<feature type="non-terminal residue" evidence="3">
    <location>
        <position position="1"/>
    </location>
</feature>
<dbReference type="InterPro" id="IPR048348">
    <property type="entry name" value="CCDC22_CC"/>
</dbReference>
<feature type="domain" description="CCDC22 coiled-coil" evidence="2">
    <location>
        <begin position="131"/>
        <end position="228"/>
    </location>
</feature>
<evidence type="ECO:0000259" key="2">
    <source>
        <dbReference type="Pfam" id="PF05667"/>
    </source>
</evidence>
<organism evidence="3 4">
    <name type="scientific">Teladorsagia circumcincta</name>
    <name type="common">Brown stomach worm</name>
    <name type="synonym">Ostertagia circumcincta</name>
    <dbReference type="NCBI Taxonomy" id="45464"/>
    <lineage>
        <taxon>Eukaryota</taxon>
        <taxon>Metazoa</taxon>
        <taxon>Ecdysozoa</taxon>
        <taxon>Nematoda</taxon>
        <taxon>Chromadorea</taxon>
        <taxon>Rhabditida</taxon>
        <taxon>Rhabditina</taxon>
        <taxon>Rhabditomorpha</taxon>
        <taxon>Strongyloidea</taxon>
        <taxon>Trichostrongylidae</taxon>
        <taxon>Teladorsagia</taxon>
    </lineage>
</organism>
<proteinExistence type="predicted"/>
<evidence type="ECO:0000313" key="4">
    <source>
        <dbReference type="Proteomes" id="UP000230423"/>
    </source>
</evidence>
<protein>
    <recommendedName>
        <fullName evidence="1">Coiled-coil domain-containing protein 22 homolog</fullName>
    </recommendedName>
</protein>
<dbReference type="Pfam" id="PF05667">
    <property type="entry name" value="CCDC22_CC"/>
    <property type="match status" value="1"/>
</dbReference>
<reference evidence="3 4" key="1">
    <citation type="submission" date="2015-09" db="EMBL/GenBank/DDBJ databases">
        <title>Draft genome of the parasitic nematode Teladorsagia circumcincta isolate WARC Sus (inbred).</title>
        <authorList>
            <person name="Mitreva M."/>
        </authorList>
    </citation>
    <scope>NUCLEOTIDE SEQUENCE [LARGE SCALE GENOMIC DNA]</scope>
    <source>
        <strain evidence="3 4">S</strain>
    </source>
</reference>
<dbReference type="PANTHER" id="PTHR15668">
    <property type="entry name" value="JM1 PROTEIN"/>
    <property type="match status" value="1"/>
</dbReference>
<dbReference type="GO" id="GO:0097602">
    <property type="term" value="F:cullin family protein binding"/>
    <property type="evidence" value="ECO:0007669"/>
    <property type="project" value="TreeGrafter"/>
</dbReference>
<accession>A0A2G9US72</accession>
<dbReference type="PANTHER" id="PTHR15668:SF4">
    <property type="entry name" value="COILED-COIL DOMAIN-CONTAINING PROTEIN 22"/>
    <property type="match status" value="1"/>
</dbReference>
<dbReference type="GO" id="GO:2000060">
    <property type="term" value="P:positive regulation of ubiquitin-dependent protein catabolic process"/>
    <property type="evidence" value="ECO:0007669"/>
    <property type="project" value="TreeGrafter"/>
</dbReference>